<evidence type="ECO:0000256" key="11">
    <source>
        <dbReference type="ARBA" id="ARBA00023136"/>
    </source>
</evidence>
<feature type="transmembrane region" description="Helical" evidence="14">
    <location>
        <begin position="166"/>
        <end position="193"/>
    </location>
</feature>
<dbReference type="Pfam" id="PF00950">
    <property type="entry name" value="ABC-3"/>
    <property type="match status" value="1"/>
</dbReference>
<evidence type="ECO:0000256" key="7">
    <source>
        <dbReference type="ARBA" id="ARBA00022833"/>
    </source>
</evidence>
<dbReference type="OrthoDB" id="9783937at2"/>
<evidence type="ECO:0000256" key="1">
    <source>
        <dbReference type="ARBA" id="ARBA00002313"/>
    </source>
</evidence>
<evidence type="ECO:0000256" key="12">
    <source>
        <dbReference type="ARBA" id="ARBA00040080"/>
    </source>
</evidence>
<keyword evidence="4 13" id="KW-0813">Transport</keyword>
<feature type="transmembrane region" description="Helical" evidence="14">
    <location>
        <begin position="6"/>
        <end position="28"/>
    </location>
</feature>
<feature type="transmembrane region" description="Helical" evidence="14">
    <location>
        <begin position="125"/>
        <end position="146"/>
    </location>
</feature>
<accession>A0A4D6Y4V2</accession>
<proteinExistence type="inferred from homology"/>
<dbReference type="RefSeq" id="WP_158343578.1">
    <property type="nucleotide sequence ID" value="NZ_CP034861.1"/>
</dbReference>
<protein>
    <recommendedName>
        <fullName evidence="12">High-affinity zinc uptake system membrane protein ZnuB</fullName>
    </recommendedName>
</protein>
<evidence type="ECO:0000256" key="4">
    <source>
        <dbReference type="ARBA" id="ARBA00022448"/>
    </source>
</evidence>
<reference evidence="15 16" key="1">
    <citation type="submission" date="2018-12" db="EMBL/GenBank/DDBJ databases">
        <authorList>
            <person name="Chong R.A."/>
        </authorList>
    </citation>
    <scope>NUCLEOTIDE SEQUENCE [LARGE SCALE GENOMIC DNA]</scope>
    <source>
        <strain evidence="15 16">Mst</strain>
    </source>
</reference>
<keyword evidence="7" id="KW-0862">Zinc</keyword>
<reference evidence="15 16" key="2">
    <citation type="submission" date="2019-05" db="EMBL/GenBank/DDBJ databases">
        <title>Genome evolution of the obligate endosymbiont Buchnera aphidicola.</title>
        <authorList>
            <person name="Moran N.A."/>
        </authorList>
    </citation>
    <scope>NUCLEOTIDE SEQUENCE [LARGE SCALE GENOMIC DNA]</scope>
    <source>
        <strain evidence="15 16">Mst</strain>
    </source>
</reference>
<dbReference type="GO" id="GO:0010043">
    <property type="term" value="P:response to zinc ion"/>
    <property type="evidence" value="ECO:0007669"/>
    <property type="project" value="TreeGrafter"/>
</dbReference>
<dbReference type="GO" id="GO:0006829">
    <property type="term" value="P:zinc ion transport"/>
    <property type="evidence" value="ECO:0007669"/>
    <property type="project" value="UniProtKB-KW"/>
</dbReference>
<evidence type="ECO:0000256" key="6">
    <source>
        <dbReference type="ARBA" id="ARBA00022692"/>
    </source>
</evidence>
<comment type="similarity">
    <text evidence="3 13">Belongs to the ABC-3 integral membrane protein family.</text>
</comment>
<dbReference type="GO" id="GO:0043190">
    <property type="term" value="C:ATP-binding cassette (ABC) transporter complex"/>
    <property type="evidence" value="ECO:0007669"/>
    <property type="project" value="InterPro"/>
</dbReference>
<comment type="function">
    <text evidence="1">Involved in the high-affinity zinc uptake transport system.</text>
</comment>
<gene>
    <name evidence="15" type="primary">znuB</name>
    <name evidence="15" type="ORF">D9V75_01525</name>
</gene>
<dbReference type="SUPFAM" id="SSF81345">
    <property type="entry name" value="ABC transporter involved in vitamin B12 uptake, BtuC"/>
    <property type="match status" value="1"/>
</dbReference>
<comment type="subcellular location">
    <subcellularLocation>
        <location evidence="2 13">Cell membrane</location>
        <topology evidence="2 13">Multi-pass membrane protein</topology>
    </subcellularLocation>
</comment>
<dbReference type="InterPro" id="IPR001626">
    <property type="entry name" value="ABC_TroCD"/>
</dbReference>
<evidence type="ECO:0000256" key="14">
    <source>
        <dbReference type="SAM" id="Phobius"/>
    </source>
</evidence>
<evidence type="ECO:0000256" key="9">
    <source>
        <dbReference type="ARBA" id="ARBA00022989"/>
    </source>
</evidence>
<dbReference type="EMBL" id="CP034861">
    <property type="protein sequence ID" value="QCI24387.1"/>
    <property type="molecule type" value="Genomic_DNA"/>
</dbReference>
<feature type="transmembrane region" description="Helical" evidence="14">
    <location>
        <begin position="242"/>
        <end position="261"/>
    </location>
</feature>
<feature type="transmembrane region" description="Helical" evidence="14">
    <location>
        <begin position="85"/>
        <end position="104"/>
    </location>
</feature>
<evidence type="ECO:0000256" key="5">
    <source>
        <dbReference type="ARBA" id="ARBA00022475"/>
    </source>
</evidence>
<keyword evidence="9 14" id="KW-1133">Transmembrane helix</keyword>
<evidence type="ECO:0000256" key="13">
    <source>
        <dbReference type="RuleBase" id="RU003943"/>
    </source>
</evidence>
<organism evidence="15 16">
    <name type="scientific">Buchnera aphidicola</name>
    <name type="common">Muscaphis stroyani</name>
    <dbReference type="NCBI Taxonomy" id="1241869"/>
    <lineage>
        <taxon>Bacteria</taxon>
        <taxon>Pseudomonadati</taxon>
        <taxon>Pseudomonadota</taxon>
        <taxon>Gammaproteobacteria</taxon>
        <taxon>Enterobacterales</taxon>
        <taxon>Erwiniaceae</taxon>
        <taxon>Buchnera</taxon>
    </lineage>
</organism>
<feature type="transmembrane region" description="Helical" evidence="14">
    <location>
        <begin position="48"/>
        <end position="73"/>
    </location>
</feature>
<dbReference type="InterPro" id="IPR037294">
    <property type="entry name" value="ABC_BtuC-like"/>
</dbReference>
<evidence type="ECO:0000256" key="2">
    <source>
        <dbReference type="ARBA" id="ARBA00004651"/>
    </source>
</evidence>
<keyword evidence="8" id="KW-0864">Zinc transport</keyword>
<feature type="transmembrane region" description="Helical" evidence="14">
    <location>
        <begin position="214"/>
        <end position="236"/>
    </location>
</feature>
<evidence type="ECO:0000313" key="15">
    <source>
        <dbReference type="EMBL" id="QCI24387.1"/>
    </source>
</evidence>
<keyword evidence="6 13" id="KW-0812">Transmembrane</keyword>
<dbReference type="CDD" id="cd06550">
    <property type="entry name" value="TM_ABC_iron-siderophores_like"/>
    <property type="match status" value="1"/>
</dbReference>
<evidence type="ECO:0000256" key="8">
    <source>
        <dbReference type="ARBA" id="ARBA00022906"/>
    </source>
</evidence>
<evidence type="ECO:0000256" key="10">
    <source>
        <dbReference type="ARBA" id="ARBA00023065"/>
    </source>
</evidence>
<dbReference type="Proteomes" id="UP000298673">
    <property type="component" value="Chromosome"/>
</dbReference>
<dbReference type="NCBIfam" id="NF007089">
    <property type="entry name" value="PRK09543.1"/>
    <property type="match status" value="1"/>
</dbReference>
<keyword evidence="5" id="KW-1003">Cell membrane</keyword>
<keyword evidence="10" id="KW-0406">Ion transport</keyword>
<name>A0A4D6Y4V2_9GAMM</name>
<evidence type="ECO:0000313" key="16">
    <source>
        <dbReference type="Proteomes" id="UP000298673"/>
    </source>
</evidence>
<keyword evidence="11 14" id="KW-0472">Membrane</keyword>
<dbReference type="GO" id="GO:0055085">
    <property type="term" value="P:transmembrane transport"/>
    <property type="evidence" value="ECO:0007669"/>
    <property type="project" value="InterPro"/>
</dbReference>
<dbReference type="AlphaFoldDB" id="A0A4D6Y4V2"/>
<dbReference type="PANTHER" id="PTHR30477">
    <property type="entry name" value="ABC-TRANSPORTER METAL-BINDING PROTEIN"/>
    <property type="match status" value="1"/>
</dbReference>
<sequence>MCEMIFIAWVAGILLAVATGILGSFIVWRRMSSFGDALSHSSLLGFSISIVFDINSFFMVFTVVSLLAIVLSFLEKILPLSLDTILGIMSHSSLSLGIVFMSLISKDKQKDINSYLFGDLLSVTYSDLIYIAFGSLLILSILIIKWKSILSATINEELAQINGVNVFYARLTVMLTTALAISIAIKFVGALLVTSLLIIPPSTAQNFSGSPEKMAIVSVILSIFSVTGGIVLSVFYHTPVSSSIVLFSFLLYLLSNIKSVFFK</sequence>
<dbReference type="Gene3D" id="1.10.3470.10">
    <property type="entry name" value="ABC transporter involved in vitamin B12 uptake, BtuC"/>
    <property type="match status" value="1"/>
</dbReference>
<evidence type="ECO:0000256" key="3">
    <source>
        <dbReference type="ARBA" id="ARBA00008034"/>
    </source>
</evidence>
<dbReference type="PANTHER" id="PTHR30477:SF23">
    <property type="entry name" value="HIGH-AFFINITY ZINC UPTAKE SYSTEM MEMBRANE PROTEIN ZNUB"/>
    <property type="match status" value="1"/>
</dbReference>